<evidence type="ECO:0000313" key="1">
    <source>
        <dbReference type="EMBL" id="KZP07087.1"/>
    </source>
</evidence>
<evidence type="ECO:0000313" key="2">
    <source>
        <dbReference type="Proteomes" id="UP000076532"/>
    </source>
</evidence>
<evidence type="ECO:0008006" key="3">
    <source>
        <dbReference type="Google" id="ProtNLM"/>
    </source>
</evidence>
<dbReference type="Proteomes" id="UP000076532">
    <property type="component" value="Unassembled WGS sequence"/>
</dbReference>
<proteinExistence type="predicted"/>
<name>A0A167XD31_9AGAM</name>
<accession>A0A167XD31</accession>
<organism evidence="1 2">
    <name type="scientific">Athelia psychrophila</name>
    <dbReference type="NCBI Taxonomy" id="1759441"/>
    <lineage>
        <taxon>Eukaryota</taxon>
        <taxon>Fungi</taxon>
        <taxon>Dikarya</taxon>
        <taxon>Basidiomycota</taxon>
        <taxon>Agaricomycotina</taxon>
        <taxon>Agaricomycetes</taxon>
        <taxon>Agaricomycetidae</taxon>
        <taxon>Atheliales</taxon>
        <taxon>Atheliaceae</taxon>
        <taxon>Athelia</taxon>
    </lineage>
</organism>
<sequence length="392" mass="44196">MPFHDLALEVACEIFRQADFATPVRLPDPRSIPVVVSSVCKGWRNAAIHYRSLWTLYKIQGSSLLRNGSIFLARAGHCPVYATIHGDPAPSRLVYNMFSSREGPSYISVDSKQWFYAPHADFTIHEASLCGKVARVLARKDDPRLDAFIARHARLDNVKVLTLDGVQTEDMAACLSWMPKLVCLTITPIVRSGVPESCPSIPATPINLPHLEKFCLALSPHNKFYGGIVAPSLLSLEFNLGRFHSLELRDFAAMIGQISSIALSGLIYNLHPTPHHFPTMENITTLRMDMTFQPYGPSCPQNDANPANILHMMKRDVTILPNLRQFHTNAVWYQNALDLLWEMHIPIPISQRPPPTLSIFYKCARPTDTIRRLDLIKPLMAAKIVYLFRRYS</sequence>
<protein>
    <recommendedName>
        <fullName evidence="3">F-box domain-containing protein</fullName>
    </recommendedName>
</protein>
<reference evidence="1 2" key="1">
    <citation type="journal article" date="2016" name="Mol. Biol. Evol.">
        <title>Comparative Genomics of Early-Diverging Mushroom-Forming Fungi Provides Insights into the Origins of Lignocellulose Decay Capabilities.</title>
        <authorList>
            <person name="Nagy L.G."/>
            <person name="Riley R."/>
            <person name="Tritt A."/>
            <person name="Adam C."/>
            <person name="Daum C."/>
            <person name="Floudas D."/>
            <person name="Sun H."/>
            <person name="Yadav J.S."/>
            <person name="Pangilinan J."/>
            <person name="Larsson K.H."/>
            <person name="Matsuura K."/>
            <person name="Barry K."/>
            <person name="Labutti K."/>
            <person name="Kuo R."/>
            <person name="Ohm R.A."/>
            <person name="Bhattacharya S.S."/>
            <person name="Shirouzu T."/>
            <person name="Yoshinaga Y."/>
            <person name="Martin F.M."/>
            <person name="Grigoriev I.V."/>
            <person name="Hibbett D.S."/>
        </authorList>
    </citation>
    <scope>NUCLEOTIDE SEQUENCE [LARGE SCALE GENOMIC DNA]</scope>
    <source>
        <strain evidence="1 2">CBS 109695</strain>
    </source>
</reference>
<dbReference type="AlphaFoldDB" id="A0A167XD31"/>
<dbReference type="EMBL" id="KV417762">
    <property type="protein sequence ID" value="KZP07087.1"/>
    <property type="molecule type" value="Genomic_DNA"/>
</dbReference>
<keyword evidence="2" id="KW-1185">Reference proteome</keyword>
<gene>
    <name evidence="1" type="ORF">FIBSPDRAFT_902323</name>
</gene>
<dbReference type="OrthoDB" id="2269034at2759"/>